<feature type="region of interest" description="Disordered" evidence="1">
    <location>
        <begin position="31"/>
        <end position="78"/>
    </location>
</feature>
<feature type="compositionally biased region" description="Basic and acidic residues" evidence="1">
    <location>
        <begin position="43"/>
        <end position="57"/>
    </location>
</feature>
<accession>A0A915A8F9</accession>
<dbReference type="AlphaFoldDB" id="A0A915A8F9"/>
<sequence>MPNGRVLERPVNMLYGRVLERPVNMLYPLEVTEEEKGTQPTPKRKELVRHQTDKNLQEGETEEEERSRNEHNTARRTYPHTLSAVRVILITASILKSSVPAKSQFHVCAKYGYGLYVKEPCKLNCKEVARRCTAPGKS</sequence>
<evidence type="ECO:0000313" key="2">
    <source>
        <dbReference type="Proteomes" id="UP000887569"/>
    </source>
</evidence>
<proteinExistence type="predicted"/>
<reference evidence="3" key="1">
    <citation type="submission" date="2022-11" db="UniProtKB">
        <authorList>
            <consortium name="WormBaseParasite"/>
        </authorList>
    </citation>
    <scope>IDENTIFICATION</scope>
</reference>
<keyword evidence="2" id="KW-1185">Reference proteome</keyword>
<dbReference type="WBParaSite" id="PgE717_g001_t01">
    <property type="protein sequence ID" value="PgE717_g001_t01"/>
    <property type="gene ID" value="PgE717_g001"/>
</dbReference>
<name>A0A915A8F9_PARUN</name>
<protein>
    <submittedName>
        <fullName evidence="3">Uncharacterized protein</fullName>
    </submittedName>
</protein>
<evidence type="ECO:0000313" key="3">
    <source>
        <dbReference type="WBParaSite" id="PgE717_g001_t01"/>
    </source>
</evidence>
<dbReference type="Proteomes" id="UP000887569">
    <property type="component" value="Unplaced"/>
</dbReference>
<organism evidence="2 3">
    <name type="scientific">Parascaris univalens</name>
    <name type="common">Nematode worm</name>
    <dbReference type="NCBI Taxonomy" id="6257"/>
    <lineage>
        <taxon>Eukaryota</taxon>
        <taxon>Metazoa</taxon>
        <taxon>Ecdysozoa</taxon>
        <taxon>Nematoda</taxon>
        <taxon>Chromadorea</taxon>
        <taxon>Rhabditida</taxon>
        <taxon>Spirurina</taxon>
        <taxon>Ascaridomorpha</taxon>
        <taxon>Ascaridoidea</taxon>
        <taxon>Ascarididae</taxon>
        <taxon>Parascaris</taxon>
    </lineage>
</organism>
<evidence type="ECO:0000256" key="1">
    <source>
        <dbReference type="SAM" id="MobiDB-lite"/>
    </source>
</evidence>